<gene>
    <name evidence="10" type="ORF">MELIAE_LOCUS1940</name>
</gene>
<dbReference type="InterPro" id="IPR038765">
    <property type="entry name" value="Papain-like_cys_pep_sf"/>
</dbReference>
<evidence type="ECO:0000313" key="11">
    <source>
        <dbReference type="Proteomes" id="UP001154078"/>
    </source>
</evidence>
<dbReference type="PANTHER" id="PTHR12411">
    <property type="entry name" value="CYSTEINE PROTEASE FAMILY C1-RELATED"/>
    <property type="match status" value="1"/>
</dbReference>
<keyword evidence="3" id="KW-0732">Signal</keyword>
<keyword evidence="8" id="KW-1133">Transmembrane helix</keyword>
<dbReference type="EMBL" id="OV121132">
    <property type="protein sequence ID" value="CAH0548111.1"/>
    <property type="molecule type" value="Genomic_DNA"/>
</dbReference>
<evidence type="ECO:0000256" key="4">
    <source>
        <dbReference type="ARBA" id="ARBA00022801"/>
    </source>
</evidence>
<comment type="similarity">
    <text evidence="1">Belongs to the peptidase C1 family.</text>
</comment>
<reference evidence="10" key="1">
    <citation type="submission" date="2021-12" db="EMBL/GenBank/DDBJ databases">
        <authorList>
            <person name="King R."/>
        </authorList>
    </citation>
    <scope>NUCLEOTIDE SEQUENCE</scope>
</reference>
<dbReference type="SMART" id="SM00645">
    <property type="entry name" value="Pept_C1"/>
    <property type="match status" value="1"/>
</dbReference>
<dbReference type="PROSITE" id="PS00139">
    <property type="entry name" value="THIOL_PROTEASE_CYS"/>
    <property type="match status" value="1"/>
</dbReference>
<protein>
    <recommendedName>
        <fullName evidence="9">Peptidase C1A papain C-terminal domain-containing protein</fullName>
    </recommendedName>
</protein>
<accession>A0A9P0AS76</accession>
<dbReference type="GO" id="GO:0006508">
    <property type="term" value="P:proteolysis"/>
    <property type="evidence" value="ECO:0007669"/>
    <property type="project" value="UniProtKB-KW"/>
</dbReference>
<dbReference type="InterPro" id="IPR025660">
    <property type="entry name" value="Pept_his_AS"/>
</dbReference>
<evidence type="ECO:0000256" key="6">
    <source>
        <dbReference type="ARBA" id="ARBA00023145"/>
    </source>
</evidence>
<keyword evidence="4" id="KW-0378">Hydrolase</keyword>
<dbReference type="SUPFAM" id="SSF54001">
    <property type="entry name" value="Cysteine proteinases"/>
    <property type="match status" value="2"/>
</dbReference>
<evidence type="ECO:0000256" key="7">
    <source>
        <dbReference type="ARBA" id="ARBA00023157"/>
    </source>
</evidence>
<dbReference type="AlphaFoldDB" id="A0A9P0AS76"/>
<keyword evidence="6" id="KW-0865">Zymogen</keyword>
<feature type="transmembrane region" description="Helical" evidence="8">
    <location>
        <begin position="63"/>
        <end position="80"/>
    </location>
</feature>
<dbReference type="PROSITE" id="PS00640">
    <property type="entry name" value="THIOL_PROTEASE_ASN"/>
    <property type="match status" value="1"/>
</dbReference>
<dbReference type="GO" id="GO:0004197">
    <property type="term" value="F:cysteine-type endopeptidase activity"/>
    <property type="evidence" value="ECO:0007669"/>
    <property type="project" value="InterPro"/>
</dbReference>
<proteinExistence type="inferred from homology"/>
<dbReference type="PROSITE" id="PS00639">
    <property type="entry name" value="THIOL_PROTEASE_HIS"/>
    <property type="match status" value="1"/>
</dbReference>
<evidence type="ECO:0000256" key="3">
    <source>
        <dbReference type="ARBA" id="ARBA00022729"/>
    </source>
</evidence>
<dbReference type="InterPro" id="IPR025661">
    <property type="entry name" value="Pept_asp_AS"/>
</dbReference>
<evidence type="ECO:0000256" key="2">
    <source>
        <dbReference type="ARBA" id="ARBA00022670"/>
    </source>
</evidence>
<evidence type="ECO:0000256" key="8">
    <source>
        <dbReference type="SAM" id="Phobius"/>
    </source>
</evidence>
<evidence type="ECO:0000259" key="9">
    <source>
        <dbReference type="SMART" id="SM00645"/>
    </source>
</evidence>
<dbReference type="Pfam" id="PF00112">
    <property type="entry name" value="Peptidase_C1"/>
    <property type="match status" value="2"/>
</dbReference>
<dbReference type="Gene3D" id="3.90.70.10">
    <property type="entry name" value="Cysteine proteinases"/>
    <property type="match status" value="2"/>
</dbReference>
<dbReference type="PRINTS" id="PR00705">
    <property type="entry name" value="PAPAIN"/>
</dbReference>
<organism evidence="10 11">
    <name type="scientific">Brassicogethes aeneus</name>
    <name type="common">Rape pollen beetle</name>
    <name type="synonym">Meligethes aeneus</name>
    <dbReference type="NCBI Taxonomy" id="1431903"/>
    <lineage>
        <taxon>Eukaryota</taxon>
        <taxon>Metazoa</taxon>
        <taxon>Ecdysozoa</taxon>
        <taxon>Arthropoda</taxon>
        <taxon>Hexapoda</taxon>
        <taxon>Insecta</taxon>
        <taxon>Pterygota</taxon>
        <taxon>Neoptera</taxon>
        <taxon>Endopterygota</taxon>
        <taxon>Coleoptera</taxon>
        <taxon>Polyphaga</taxon>
        <taxon>Cucujiformia</taxon>
        <taxon>Nitidulidae</taxon>
        <taxon>Meligethinae</taxon>
        <taxon>Brassicogethes</taxon>
    </lineage>
</organism>
<dbReference type="OrthoDB" id="640249at2759"/>
<dbReference type="Pfam" id="PF08127">
    <property type="entry name" value="Propeptide_C1"/>
    <property type="match status" value="1"/>
</dbReference>
<dbReference type="InterPro" id="IPR000169">
    <property type="entry name" value="Pept_cys_AS"/>
</dbReference>
<sequence>MTHRICIHSNVRVKKTVSAEDLMTCCYTCGYGGDGGYLYQSWSYWVESGIATGGFVLINRMKLAIVVVVVVALAIAQAAASPKILTKEFIDSINERQNSWTAGQNFDENMSRAHMKSLLGLKEDFRKNRLPALTHVDVDVPETFDAREQWPDCKSIGQVRDQSVCGSCWALGAAEAMTDRICIHSDGKVKKTVSAEDLMTCCSFCGDGCDGGYLYPSWTYWMESGIATGGGYNTSDCEHHTTGSKPTCGDSQPTPACVKKCDDSSMNYKEELTFGKSVYSITGPKQIQIEIMKNGPVEAAFNAYEDFLLYKKGVYKHLEGEYLGGHAIKILGWGVENDTPYWLIANSWNEDWGDQGYFKILRGKNHVGIEGEVVAGLPKLD</sequence>
<keyword evidence="2" id="KW-0645">Protease</keyword>
<keyword evidence="8" id="KW-0472">Membrane</keyword>
<dbReference type="FunFam" id="3.90.70.10:FF:000031">
    <property type="entry name" value="Cathepsin B"/>
    <property type="match status" value="1"/>
</dbReference>
<name>A0A9P0AS76_BRAAE</name>
<dbReference type="CDD" id="cd02620">
    <property type="entry name" value="Peptidase_C1A_CathepsinB"/>
    <property type="match status" value="1"/>
</dbReference>
<dbReference type="InterPro" id="IPR012599">
    <property type="entry name" value="Propeptide_C1A"/>
</dbReference>
<keyword evidence="11" id="KW-1185">Reference proteome</keyword>
<evidence type="ECO:0000256" key="5">
    <source>
        <dbReference type="ARBA" id="ARBA00022807"/>
    </source>
</evidence>
<dbReference type="Proteomes" id="UP001154078">
    <property type="component" value="Chromosome 1"/>
</dbReference>
<keyword evidence="5" id="KW-0788">Thiol protease</keyword>
<dbReference type="InterPro" id="IPR000668">
    <property type="entry name" value="Peptidase_C1A_C"/>
</dbReference>
<keyword evidence="8" id="KW-0812">Transmembrane</keyword>
<keyword evidence="7" id="KW-1015">Disulfide bond</keyword>
<feature type="domain" description="Peptidase C1A papain C-terminal" evidence="9">
    <location>
        <begin position="140"/>
        <end position="377"/>
    </location>
</feature>
<evidence type="ECO:0000256" key="1">
    <source>
        <dbReference type="ARBA" id="ARBA00008455"/>
    </source>
</evidence>
<dbReference type="InterPro" id="IPR013128">
    <property type="entry name" value="Peptidase_C1A"/>
</dbReference>
<evidence type="ECO:0000313" key="10">
    <source>
        <dbReference type="EMBL" id="CAH0548111.1"/>
    </source>
</evidence>